<organism evidence="2 3">
    <name type="scientific">Demequina muriae</name>
    <dbReference type="NCBI Taxonomy" id="3051664"/>
    <lineage>
        <taxon>Bacteria</taxon>
        <taxon>Bacillati</taxon>
        <taxon>Actinomycetota</taxon>
        <taxon>Actinomycetes</taxon>
        <taxon>Micrococcales</taxon>
        <taxon>Demequinaceae</taxon>
        <taxon>Demequina</taxon>
    </lineage>
</organism>
<gene>
    <name evidence="2" type="ORF">QQX02_01060</name>
</gene>
<dbReference type="EMBL" id="JAUHQA010000001">
    <property type="protein sequence ID" value="MDN4479512.1"/>
    <property type="molecule type" value="Genomic_DNA"/>
</dbReference>
<evidence type="ECO:0000256" key="1">
    <source>
        <dbReference type="SAM" id="Phobius"/>
    </source>
</evidence>
<accession>A0ABT8GDK4</accession>
<keyword evidence="1" id="KW-1133">Transmembrane helix</keyword>
<proteinExistence type="predicted"/>
<dbReference type="InterPro" id="IPR003425">
    <property type="entry name" value="CCB3/YggT"/>
</dbReference>
<keyword evidence="1" id="KW-0812">Transmembrane</keyword>
<comment type="caution">
    <text evidence="2">The sequence shown here is derived from an EMBL/GenBank/DDBJ whole genome shotgun (WGS) entry which is preliminary data.</text>
</comment>
<sequence length="94" mass="10990">MEFVAPALRFALFLFMLVLFARMILGFVMSFSREWRPQGAMLVVTEAVFTVTDPPLRFLRRFIPPLQFGQVRLDIAFLVLFFGCSILYQVLYFV</sequence>
<protein>
    <submittedName>
        <fullName evidence="2">YggT family protein</fullName>
    </submittedName>
</protein>
<dbReference type="RefSeq" id="WP_301140672.1">
    <property type="nucleotide sequence ID" value="NZ_JAUHQA010000001.1"/>
</dbReference>
<evidence type="ECO:0000313" key="2">
    <source>
        <dbReference type="EMBL" id="MDN4479512.1"/>
    </source>
</evidence>
<keyword evidence="3" id="KW-1185">Reference proteome</keyword>
<reference evidence="2" key="1">
    <citation type="submission" date="2023-06" db="EMBL/GenBank/DDBJ databases">
        <title>Egi l300058.</title>
        <authorList>
            <person name="Gao L."/>
            <person name="Fang B.-Z."/>
            <person name="Li W.-J."/>
        </authorList>
    </citation>
    <scope>NUCLEOTIDE SEQUENCE</scope>
    <source>
        <strain evidence="2">EGI L300058</strain>
    </source>
</reference>
<feature type="transmembrane region" description="Helical" evidence="1">
    <location>
        <begin position="71"/>
        <end position="91"/>
    </location>
</feature>
<evidence type="ECO:0000313" key="3">
    <source>
        <dbReference type="Proteomes" id="UP001172708"/>
    </source>
</evidence>
<dbReference type="Pfam" id="PF02325">
    <property type="entry name" value="CCB3_YggT"/>
    <property type="match status" value="1"/>
</dbReference>
<dbReference type="Proteomes" id="UP001172708">
    <property type="component" value="Unassembled WGS sequence"/>
</dbReference>
<keyword evidence="1" id="KW-0472">Membrane</keyword>
<name>A0ABT8GDK4_9MICO</name>
<feature type="transmembrane region" description="Helical" evidence="1">
    <location>
        <begin position="7"/>
        <end position="28"/>
    </location>
</feature>